<dbReference type="OrthoDB" id="4139357at2759"/>
<evidence type="ECO:0000256" key="3">
    <source>
        <dbReference type="ARBA" id="ARBA00022692"/>
    </source>
</evidence>
<reference evidence="8" key="1">
    <citation type="submission" date="2021-02" db="EMBL/GenBank/DDBJ databases">
        <authorList>
            <person name="Palmer J.M."/>
        </authorList>
    </citation>
    <scope>NUCLEOTIDE SEQUENCE</scope>
    <source>
        <strain evidence="8">SCRP734</strain>
    </source>
</reference>
<dbReference type="InterPro" id="IPR020846">
    <property type="entry name" value="MFS_dom"/>
</dbReference>
<dbReference type="InterPro" id="IPR011701">
    <property type="entry name" value="MFS"/>
</dbReference>
<comment type="subcellular location">
    <subcellularLocation>
        <location evidence="1">Membrane</location>
        <topology evidence="1">Multi-pass membrane protein</topology>
    </subcellularLocation>
</comment>
<feature type="transmembrane region" description="Helical" evidence="6">
    <location>
        <begin position="183"/>
        <end position="202"/>
    </location>
</feature>
<dbReference type="EMBL" id="JAGDFM010001438">
    <property type="protein sequence ID" value="KAG7375218.1"/>
    <property type="molecule type" value="Genomic_DNA"/>
</dbReference>
<dbReference type="PROSITE" id="PS50850">
    <property type="entry name" value="MFS"/>
    <property type="match status" value="1"/>
</dbReference>
<feature type="transmembrane region" description="Helical" evidence="6">
    <location>
        <begin position="152"/>
        <end position="176"/>
    </location>
</feature>
<accession>A0A8T1V598</accession>
<keyword evidence="3 6" id="KW-0812">Transmembrane</keyword>
<dbReference type="GO" id="GO:0022857">
    <property type="term" value="F:transmembrane transporter activity"/>
    <property type="evidence" value="ECO:0007669"/>
    <property type="project" value="InterPro"/>
</dbReference>
<organism evidence="8 9">
    <name type="scientific">Phytophthora pseudosyringae</name>
    <dbReference type="NCBI Taxonomy" id="221518"/>
    <lineage>
        <taxon>Eukaryota</taxon>
        <taxon>Sar</taxon>
        <taxon>Stramenopiles</taxon>
        <taxon>Oomycota</taxon>
        <taxon>Peronosporomycetes</taxon>
        <taxon>Peronosporales</taxon>
        <taxon>Peronosporaceae</taxon>
        <taxon>Phytophthora</taxon>
    </lineage>
</organism>
<protein>
    <recommendedName>
        <fullName evidence="7">Major facilitator superfamily (MFS) profile domain-containing protein</fullName>
    </recommendedName>
</protein>
<feature type="transmembrane region" description="Helical" evidence="6">
    <location>
        <begin position="120"/>
        <end position="140"/>
    </location>
</feature>
<dbReference type="Proteomes" id="UP000694044">
    <property type="component" value="Unassembled WGS sequence"/>
</dbReference>
<feature type="domain" description="Major facilitator superfamily (MFS) profile" evidence="7">
    <location>
        <begin position="1"/>
        <end position="300"/>
    </location>
</feature>
<evidence type="ECO:0000256" key="2">
    <source>
        <dbReference type="ARBA" id="ARBA00022448"/>
    </source>
</evidence>
<evidence type="ECO:0000313" key="9">
    <source>
        <dbReference type="Proteomes" id="UP000694044"/>
    </source>
</evidence>
<feature type="transmembrane region" description="Helical" evidence="6">
    <location>
        <begin position="269"/>
        <end position="292"/>
    </location>
</feature>
<dbReference type="PANTHER" id="PTHR23511:SF5">
    <property type="entry name" value="MAJOR FACILITATOR-TYPE TRANSPORTER HXNZ-RELATED"/>
    <property type="match status" value="1"/>
</dbReference>
<gene>
    <name evidence="8" type="ORF">PHYPSEUDO_002455</name>
</gene>
<evidence type="ECO:0000259" key="7">
    <source>
        <dbReference type="PROSITE" id="PS50850"/>
    </source>
</evidence>
<keyword evidence="2" id="KW-0813">Transport</keyword>
<keyword evidence="9" id="KW-1185">Reference proteome</keyword>
<keyword evidence="4 6" id="KW-1133">Transmembrane helix</keyword>
<evidence type="ECO:0000256" key="5">
    <source>
        <dbReference type="ARBA" id="ARBA00023136"/>
    </source>
</evidence>
<evidence type="ECO:0000256" key="6">
    <source>
        <dbReference type="SAM" id="Phobius"/>
    </source>
</evidence>
<evidence type="ECO:0000313" key="8">
    <source>
        <dbReference type="EMBL" id="KAG7375218.1"/>
    </source>
</evidence>
<feature type="transmembrane region" description="Helical" evidence="6">
    <location>
        <begin position="12"/>
        <end position="31"/>
    </location>
</feature>
<feature type="transmembrane region" description="Helical" evidence="6">
    <location>
        <begin position="243"/>
        <end position="263"/>
    </location>
</feature>
<comment type="caution">
    <text evidence="8">The sequence shown here is derived from an EMBL/GenBank/DDBJ whole genome shotgun (WGS) entry which is preliminary data.</text>
</comment>
<dbReference type="AlphaFoldDB" id="A0A8T1V598"/>
<name>A0A8T1V598_9STRA</name>
<dbReference type="Pfam" id="PF07690">
    <property type="entry name" value="MFS_1"/>
    <property type="match status" value="1"/>
</dbReference>
<feature type="transmembrane region" description="Helical" evidence="6">
    <location>
        <begin position="37"/>
        <end position="54"/>
    </location>
</feature>
<dbReference type="PANTHER" id="PTHR23511">
    <property type="entry name" value="SYNAPTIC VESICLE GLYCOPROTEIN 2"/>
    <property type="match status" value="1"/>
</dbReference>
<sequence>MRGRVISLLDAFTGIGGLVGLALAYAVAPWLEWRTTYLLVCGLVLYAAVLWFTVPESPRWLASVGRTEEASAIVEKIERLHGLQSPGDNIQKEELGFTSILESPSSSAKPSRFKRLTPTFIVWALWVAMTLSSHALGIYVPTLISLNGYNVFASWSTIGVQNIAQVVGSFAAAAVVDTYGPRRCFAAFATLVAVFSVALGYATWSRAIVIGVSFLVTALLSACWSCVLTYTPGHYSTTHRGRGMGYAVGVSRLTAVGGCYLYPHMFNVWVLSVPVLCWIFGGVLTMVAVGVVGYRYQPLNQEDDTDSCAWTSVGH</sequence>
<dbReference type="GO" id="GO:0016020">
    <property type="term" value="C:membrane"/>
    <property type="evidence" value="ECO:0007669"/>
    <property type="project" value="UniProtKB-SubCell"/>
</dbReference>
<proteinExistence type="predicted"/>
<evidence type="ECO:0000256" key="1">
    <source>
        <dbReference type="ARBA" id="ARBA00004141"/>
    </source>
</evidence>
<evidence type="ECO:0000256" key="4">
    <source>
        <dbReference type="ARBA" id="ARBA00022989"/>
    </source>
</evidence>
<keyword evidence="5 6" id="KW-0472">Membrane</keyword>
<feature type="transmembrane region" description="Helical" evidence="6">
    <location>
        <begin position="208"/>
        <end position="231"/>
    </location>
</feature>